<reference evidence="12 13" key="1">
    <citation type="submission" date="2019-09" db="EMBL/GenBank/DDBJ databases">
        <title>Goodfellowia gen. nov., a new genus of the Pseudonocardineae related to Actinoalloteichus, containing Goodfellowia coeruleoviolacea gen. nov., comb. nov. gen. nov., comb. nov.</title>
        <authorList>
            <person name="Labeda D."/>
        </authorList>
    </citation>
    <scope>NUCLEOTIDE SEQUENCE [LARGE SCALE GENOMIC DNA]</scope>
    <source>
        <strain evidence="12 13">AN110305</strain>
    </source>
</reference>
<evidence type="ECO:0000256" key="2">
    <source>
        <dbReference type="ARBA" id="ARBA00004651"/>
    </source>
</evidence>
<dbReference type="PIRSF" id="PIRSF017385">
    <property type="entry name" value="CtaF"/>
    <property type="match status" value="1"/>
</dbReference>
<keyword evidence="7 11" id="KW-1133">Transmembrane helix</keyword>
<keyword evidence="5 11" id="KW-0812">Transmembrane</keyword>
<evidence type="ECO:0000256" key="10">
    <source>
        <dbReference type="PIRNR" id="PIRNR017385"/>
    </source>
</evidence>
<evidence type="ECO:0000256" key="7">
    <source>
        <dbReference type="ARBA" id="ARBA00022989"/>
    </source>
</evidence>
<comment type="subunit">
    <text evidence="10">Associates with subunits I, II and III to form cytochrome c oxidase.</text>
</comment>
<protein>
    <recommendedName>
        <fullName evidence="10">Cytochrome c oxidase polypeptide 4</fullName>
        <ecNumber evidence="10">7.1.1.9</ecNumber>
    </recommendedName>
    <alternativeName>
        <fullName evidence="10">Cytochrome aa3 subunit 4</fullName>
    </alternativeName>
    <alternativeName>
        <fullName evidence="10">Cytochrome c oxidase polypeptide IV</fullName>
    </alternativeName>
</protein>
<dbReference type="AlphaFoldDB" id="A0A5B2WT15"/>
<dbReference type="EMBL" id="VUOB01000069">
    <property type="protein sequence ID" value="KAA2253017.1"/>
    <property type="molecule type" value="Genomic_DNA"/>
</dbReference>
<feature type="transmembrane region" description="Helical" evidence="11">
    <location>
        <begin position="7"/>
        <end position="25"/>
    </location>
</feature>
<dbReference type="GO" id="GO:0022900">
    <property type="term" value="P:electron transport chain"/>
    <property type="evidence" value="ECO:0007669"/>
    <property type="project" value="InterPro"/>
</dbReference>
<comment type="similarity">
    <text evidence="3 10">Belongs to the cytochrome c oxidase bacterial subunit CtaF family.</text>
</comment>
<keyword evidence="8 10" id="KW-0472">Membrane</keyword>
<keyword evidence="6 10" id="KW-1278">Translocase</keyword>
<accession>A0A5B2WT15</accession>
<evidence type="ECO:0000313" key="12">
    <source>
        <dbReference type="EMBL" id="KAA2253017.1"/>
    </source>
</evidence>
<comment type="function">
    <text evidence="1 10">Part of cytochrome c oxidase, its function is unknown.</text>
</comment>
<evidence type="ECO:0000313" key="13">
    <source>
        <dbReference type="Proteomes" id="UP000323454"/>
    </source>
</evidence>
<evidence type="ECO:0000256" key="4">
    <source>
        <dbReference type="ARBA" id="ARBA00022475"/>
    </source>
</evidence>
<evidence type="ECO:0000256" key="1">
    <source>
        <dbReference type="ARBA" id="ARBA00002536"/>
    </source>
</evidence>
<reference evidence="12 13" key="2">
    <citation type="submission" date="2019-09" db="EMBL/GenBank/DDBJ databases">
        <authorList>
            <person name="Jin C."/>
        </authorList>
    </citation>
    <scope>NUCLEOTIDE SEQUENCE [LARGE SCALE GENOMIC DNA]</scope>
    <source>
        <strain evidence="12 13">AN110305</strain>
    </source>
</reference>
<name>A0A5B2WT15_9PSEU</name>
<dbReference type="InterPro" id="IPR021050">
    <property type="entry name" value="Cyt_c_oxidase_su4_actinobac"/>
</dbReference>
<organism evidence="12 13">
    <name type="scientific">Solihabitans fulvus</name>
    <dbReference type="NCBI Taxonomy" id="1892852"/>
    <lineage>
        <taxon>Bacteria</taxon>
        <taxon>Bacillati</taxon>
        <taxon>Actinomycetota</taxon>
        <taxon>Actinomycetes</taxon>
        <taxon>Pseudonocardiales</taxon>
        <taxon>Pseudonocardiaceae</taxon>
        <taxon>Solihabitans</taxon>
    </lineage>
</organism>
<comment type="caution">
    <text evidence="12">The sequence shown here is derived from an EMBL/GenBank/DDBJ whole genome shotgun (WGS) entry which is preliminary data.</text>
</comment>
<keyword evidence="13" id="KW-1185">Reference proteome</keyword>
<keyword evidence="4 10" id="KW-1003">Cell membrane</keyword>
<gene>
    <name evidence="12" type="ORF">F0L68_33705</name>
</gene>
<dbReference type="OrthoDB" id="5244617at2"/>
<evidence type="ECO:0000256" key="8">
    <source>
        <dbReference type="ARBA" id="ARBA00023136"/>
    </source>
</evidence>
<evidence type="ECO:0000256" key="9">
    <source>
        <dbReference type="ARBA" id="ARBA00047816"/>
    </source>
</evidence>
<feature type="transmembrane region" description="Helical" evidence="11">
    <location>
        <begin position="37"/>
        <end position="55"/>
    </location>
</feature>
<dbReference type="Proteomes" id="UP000323454">
    <property type="component" value="Unassembled WGS sequence"/>
</dbReference>
<feature type="transmembrane region" description="Helical" evidence="11">
    <location>
        <begin position="106"/>
        <end position="129"/>
    </location>
</feature>
<comment type="subcellular location">
    <subcellularLocation>
        <location evidence="2">Cell membrane</location>
        <topology evidence="2">Multi-pass membrane protein</topology>
    </subcellularLocation>
</comment>
<sequence length="138" mass="14882">MKVEGRVFGLIAVFAVLISVVYAVWTHMATGHVEPVGTVGLALTFGLALIVWTYFSFVSRRVLTRPEDDPEAEISDGAGELGFFSPGSYWPIGLAASAALAAIGLAFWYIWVLVIAIVIVLIMVGGLVFEYHTGPNHE</sequence>
<evidence type="ECO:0000256" key="3">
    <source>
        <dbReference type="ARBA" id="ARBA00006870"/>
    </source>
</evidence>
<comment type="catalytic activity">
    <reaction evidence="9 10">
        <text>4 Fe(II)-[cytochrome c] + O2 + 8 H(+)(in) = 4 Fe(III)-[cytochrome c] + 2 H2O + 4 H(+)(out)</text>
        <dbReference type="Rhea" id="RHEA:11436"/>
        <dbReference type="Rhea" id="RHEA-COMP:10350"/>
        <dbReference type="Rhea" id="RHEA-COMP:14399"/>
        <dbReference type="ChEBI" id="CHEBI:15377"/>
        <dbReference type="ChEBI" id="CHEBI:15378"/>
        <dbReference type="ChEBI" id="CHEBI:15379"/>
        <dbReference type="ChEBI" id="CHEBI:29033"/>
        <dbReference type="ChEBI" id="CHEBI:29034"/>
        <dbReference type="EC" id="7.1.1.9"/>
    </reaction>
</comment>
<evidence type="ECO:0000256" key="5">
    <source>
        <dbReference type="ARBA" id="ARBA00022692"/>
    </source>
</evidence>
<dbReference type="GO" id="GO:0004129">
    <property type="term" value="F:cytochrome-c oxidase activity"/>
    <property type="evidence" value="ECO:0007669"/>
    <property type="project" value="UniProtKB-EC"/>
</dbReference>
<dbReference type="Pfam" id="PF12270">
    <property type="entry name" value="Cyt_c_ox_IV"/>
    <property type="match status" value="1"/>
</dbReference>
<dbReference type="GO" id="GO:0005886">
    <property type="term" value="C:plasma membrane"/>
    <property type="evidence" value="ECO:0007669"/>
    <property type="project" value="UniProtKB-SubCell"/>
</dbReference>
<proteinExistence type="inferred from homology"/>
<evidence type="ECO:0000256" key="6">
    <source>
        <dbReference type="ARBA" id="ARBA00022967"/>
    </source>
</evidence>
<evidence type="ECO:0000256" key="11">
    <source>
        <dbReference type="SAM" id="Phobius"/>
    </source>
</evidence>
<dbReference type="EC" id="7.1.1.9" evidence="10"/>
<dbReference type="RefSeq" id="WP_149853936.1">
    <property type="nucleotide sequence ID" value="NZ_VUOB01000069.1"/>
</dbReference>